<accession>A0AAQ3KWF8</accession>
<evidence type="ECO:0000256" key="7">
    <source>
        <dbReference type="ARBA" id="ARBA00024211"/>
    </source>
</evidence>
<dbReference type="EMBL" id="CP136897">
    <property type="protein sequence ID" value="WOL16278.1"/>
    <property type="molecule type" value="Genomic_DNA"/>
</dbReference>
<evidence type="ECO:0000256" key="1">
    <source>
        <dbReference type="ARBA" id="ARBA00004413"/>
    </source>
</evidence>
<sequence>MAVPFSRGRPESLRHWRDRDTSPERTMVWKEPKPSKVPVVYYLSRNGQLEHPHFMEVTLSSTGGLYLRDVIDRLNFLRGKGMANLYSWSSRRSYKNGFVWQDLSEDDLIHPVHSHEYVLKGSELLRSIPLSRSSDSSAAFFASENPLHFPKSAHEIRRSRAHWSSFDLHEYKVYKTDVAAETAARAADASTQTDDGSSRLGETPRAEEADPPTTVLEREDISPPPSSSSTENLETPIKTEGRASGAGAEDQDRPVVSYAGGRMRASAMLMHLLSCGSINVKGQREFSVSPAPRQCAESVMPRGRKDLSGAKETECLMEGSSFPSMRMEDKDWELE</sequence>
<gene>
    <name evidence="11" type="ORF">Cni_G25065</name>
</gene>
<name>A0AAQ3KWF8_9LILI</name>
<proteinExistence type="inferred from homology"/>
<evidence type="ECO:0000313" key="11">
    <source>
        <dbReference type="EMBL" id="WOL16278.1"/>
    </source>
</evidence>
<dbReference type="GO" id="GO:0005886">
    <property type="term" value="C:plasma membrane"/>
    <property type="evidence" value="ECO:0007669"/>
    <property type="project" value="UniProtKB-SubCell"/>
</dbReference>
<dbReference type="InterPro" id="IPR021182">
    <property type="entry name" value="SOK_magnoliopsida"/>
</dbReference>
<evidence type="ECO:0000256" key="9">
    <source>
        <dbReference type="SAM" id="MobiDB-lite"/>
    </source>
</evidence>
<feature type="compositionally biased region" description="Low complexity" evidence="9">
    <location>
        <begin position="184"/>
        <end position="195"/>
    </location>
</feature>
<evidence type="ECO:0000256" key="8">
    <source>
        <dbReference type="ARBA" id="ARBA00046534"/>
    </source>
</evidence>
<dbReference type="GO" id="GO:0051302">
    <property type="term" value="P:regulation of cell division"/>
    <property type="evidence" value="ECO:0007669"/>
    <property type="project" value="UniProtKB-ARBA"/>
</dbReference>
<keyword evidence="3" id="KW-1003">Cell membrane</keyword>
<dbReference type="PANTHER" id="PTHR31083">
    <property type="entry name" value="UPSTREAM OF FLC PROTEIN (DUF966)"/>
    <property type="match status" value="1"/>
</dbReference>
<dbReference type="InterPro" id="IPR048351">
    <property type="entry name" value="SOK_DIX"/>
</dbReference>
<comment type="subcellular location">
    <subcellularLocation>
        <location evidence="1">Cell membrane</location>
        <topology evidence="1">Peripheral membrane protein</topology>
        <orientation evidence="1">Cytoplasmic side</orientation>
    </subcellularLocation>
</comment>
<keyword evidence="4" id="KW-0132">Cell division</keyword>
<dbReference type="GO" id="GO:0090708">
    <property type="term" value="P:specification of plant organ axis polarity"/>
    <property type="evidence" value="ECO:0007669"/>
    <property type="project" value="UniProtKB-ARBA"/>
</dbReference>
<evidence type="ECO:0000256" key="6">
    <source>
        <dbReference type="ARBA" id="ARBA00023306"/>
    </source>
</evidence>
<dbReference type="GO" id="GO:0051258">
    <property type="term" value="P:protein polymerization"/>
    <property type="evidence" value="ECO:0007669"/>
    <property type="project" value="UniProtKB-ARBA"/>
</dbReference>
<organism evidence="11 12">
    <name type="scientific">Canna indica</name>
    <name type="common">Indian-shot</name>
    <dbReference type="NCBI Taxonomy" id="4628"/>
    <lineage>
        <taxon>Eukaryota</taxon>
        <taxon>Viridiplantae</taxon>
        <taxon>Streptophyta</taxon>
        <taxon>Embryophyta</taxon>
        <taxon>Tracheophyta</taxon>
        <taxon>Spermatophyta</taxon>
        <taxon>Magnoliopsida</taxon>
        <taxon>Liliopsida</taxon>
        <taxon>Zingiberales</taxon>
        <taxon>Cannaceae</taxon>
        <taxon>Canna</taxon>
    </lineage>
</organism>
<dbReference type="GO" id="GO:0051301">
    <property type="term" value="P:cell division"/>
    <property type="evidence" value="ECO:0007669"/>
    <property type="project" value="UniProtKB-KW"/>
</dbReference>
<feature type="region of interest" description="Disordered" evidence="9">
    <location>
        <begin position="184"/>
        <end position="253"/>
    </location>
</feature>
<dbReference type="InterPro" id="IPR010369">
    <property type="entry name" value="SOK"/>
</dbReference>
<keyword evidence="6" id="KW-0131">Cell cycle</keyword>
<comment type="similarity">
    <text evidence="7">Belongs to the SOSEKI family.</text>
</comment>
<evidence type="ECO:0000256" key="4">
    <source>
        <dbReference type="ARBA" id="ARBA00022618"/>
    </source>
</evidence>
<evidence type="ECO:0000256" key="3">
    <source>
        <dbReference type="ARBA" id="ARBA00022475"/>
    </source>
</evidence>
<protein>
    <submittedName>
        <fullName evidence="11">Protein UPSTREAM OF FLC-like</fullName>
    </submittedName>
</protein>
<dbReference type="GO" id="GO:2000067">
    <property type="term" value="P:regulation of root morphogenesis"/>
    <property type="evidence" value="ECO:0007669"/>
    <property type="project" value="UniProtKB-ARBA"/>
</dbReference>
<keyword evidence="12" id="KW-1185">Reference proteome</keyword>
<reference evidence="11 12" key="1">
    <citation type="submission" date="2023-10" db="EMBL/GenBank/DDBJ databases">
        <title>Chromosome-scale genome assembly provides insights into flower coloration mechanisms of Canna indica.</title>
        <authorList>
            <person name="Li C."/>
        </authorList>
    </citation>
    <scope>NUCLEOTIDE SEQUENCE [LARGE SCALE GENOMIC DNA]</scope>
    <source>
        <tissue evidence="11">Flower</tissue>
    </source>
</reference>
<keyword evidence="5" id="KW-0472">Membrane</keyword>
<evidence type="ECO:0000256" key="2">
    <source>
        <dbReference type="ARBA" id="ARBA00022473"/>
    </source>
</evidence>
<evidence type="ECO:0000313" key="12">
    <source>
        <dbReference type="Proteomes" id="UP001327560"/>
    </source>
</evidence>
<evidence type="ECO:0000256" key="5">
    <source>
        <dbReference type="ARBA" id="ARBA00023136"/>
    </source>
</evidence>
<dbReference type="AlphaFoldDB" id="A0AAQ3KWF8"/>
<comment type="subunit">
    <text evidence="8">Homodimer. Forms long polymer filaments with other SOKs proteins polymers (e.g. SOK1, SOK2, SOK3 and SOK4) crucial for polar localization and biological activity. Binds to ANGUSTIFOLIA (AN).</text>
</comment>
<dbReference type="PANTHER" id="PTHR31083:SF4">
    <property type="entry name" value="PROTEIN SOSEKI 4-RELATED"/>
    <property type="match status" value="1"/>
</dbReference>
<keyword evidence="2" id="KW-0217">Developmental protein</keyword>
<dbReference type="PIRSF" id="PIRSF031043">
    <property type="entry name" value="UCP031043"/>
    <property type="match status" value="1"/>
</dbReference>
<feature type="domain" description="SOSEKI DIX-like" evidence="10">
    <location>
        <begin position="37"/>
        <end position="125"/>
    </location>
</feature>
<dbReference type="Pfam" id="PF06136">
    <property type="entry name" value="SOK"/>
    <property type="match status" value="1"/>
</dbReference>
<evidence type="ECO:0000259" key="10">
    <source>
        <dbReference type="Pfam" id="PF06136"/>
    </source>
</evidence>
<dbReference type="Proteomes" id="UP001327560">
    <property type="component" value="Chromosome 8"/>
</dbReference>